<feature type="compositionally biased region" description="Polar residues" evidence="1">
    <location>
        <begin position="1344"/>
        <end position="1368"/>
    </location>
</feature>
<proteinExistence type="evidence at transcript level"/>
<feature type="region of interest" description="Disordered" evidence="1">
    <location>
        <begin position="125"/>
        <end position="148"/>
    </location>
</feature>
<feature type="region of interest" description="Disordered" evidence="1">
    <location>
        <begin position="1283"/>
        <end position="1368"/>
    </location>
</feature>
<protein>
    <submittedName>
        <fullName evidence="3">Uncharacterized protein LOC100179148</fullName>
    </submittedName>
</protein>
<sequence>MVINHDNCSNVKLDDPKSHSDILSANVCTNGSQDGVATSGFATGTETGSETVDIPEYEENMQKLCRNCSRKLYPVQLQLCQINFEEAIFLCVQEDCQFPLLEPDVADFIVKRNIAQLAQVLRKRGQLKPQPNASPDRNSKAKSPTQAPFVSPQSALEMLNLFPDDILYDSLFSTDESSQDEAMPIVDTSTTFKTARIAQEESFGSDQSVCLDTNTAAPISLMECQETVESENFIDGLLQSLPSKIDSMESSETVDSNVSNILASKCDVANPEVETAVGPNTAETEMTSKKTTTKSSLSDSKACNLLLTTHISNTACGAVKLDTPSEKETPVEKTITKTINNDKEGTSEQVFSDTAAIACTETTNDKSLNDAEEINNTPSSSQDIQIEVLSSPTSPIVDVDPSIYEDEKNDPSMYLKEVPANPVGPPPRHQVLVQWKNNQNSCWLDVLLHCFVSTPTVRLALNSLASNESDNKMLLRLCNLYDSCQEDLKNGLALTEVQNRMESAQNGFLSFLISRFQLQPGAHEGAAEMFRNIMKINKSLSPFFSVTLRWEFECDSCEHKEIRRVTTELVSFLSPTQSFHPLNATSLRSCSSCSAKDQSMTMVMEKVPACLMMHFQHGLTHNRFSTMDFGLHGHLFAVCAVVQYITDTFNHFIVWIRDCKANKWMCCDDLETSKCCWQKKPPKIHPKQIHMIMWEKQGILPSFFSVSPPPEGALQHLKPVDNLEAALSDDEIISDVGEMETIDLEEIEEKPHNTPNPSVSKKTLQLPLEKPSNTPEHILEQIPIEVSSLSPVDDGISNIVLSDSDTSDNFTVLHKKQTSKLVFSPTSSDASCLQLMSPKPCESDVNDKSDLPDTKTTSSEYKDKGKKVNTAKLCELDDLSPRSYTAVVKERVSAKRPQIVLEDVVKTGTYQQSECSSSKRRRSSLSCDEPMIEEHNVTVLNACEETNVDKRNVQSDNVGEETSQAIELSDICTSKTDEKPQNITLSENIDNESNKDVSNTKHYLRKKKSSPLCTNSDASLNPITELHSDSCREIVNVEKNALKEDCKTNGTQNPIQLTDNVKHVSYKKRAVKQKGKYTSPQLKSDSVLVEDDDVIPSLVQKPKKKRRTKSRLSSRTSDSEESMKHTDDVPKSPDADSKASEPVPEMSVVQKVECTIDQPALLESKLESVQEQSPLRPKHHLPMNSTTSGVGGLAVIKTSPSIFPSQPTFIYRPSISPVSPTSSQGKESIIPSTTDTITSFRKLPKTKTREKSKLLGPGSMFESYTPKRFRLVGYEKKNLKTWQAGASSQTPYKANKTNLQGNRQASFESSDKSSEVSDLTDVPDMERSSTEGSVLTTSTRTSRNLSHTKSNASQRTTPVTDPYSLSPSSLLQTPFDDYASLQDSTSATSYSSLGTETQDPAAFDDFLSGIMNGDDLSSLAHSSGSSTTVPGDTEGELDFFSMLDM</sequence>
<dbReference type="GO" id="GO:0032183">
    <property type="term" value="F:SUMO binding"/>
    <property type="evidence" value="ECO:0007669"/>
    <property type="project" value="InterPro"/>
</dbReference>
<dbReference type="GO" id="GO:0030576">
    <property type="term" value="P:Cajal body organization"/>
    <property type="evidence" value="ECO:0007669"/>
    <property type="project" value="InterPro"/>
</dbReference>
<feature type="compositionally biased region" description="Polar residues" evidence="1">
    <location>
        <begin position="1283"/>
        <end position="1305"/>
    </location>
</feature>
<dbReference type="InterPro" id="IPR038765">
    <property type="entry name" value="Papain-like_cys_pep_sf"/>
</dbReference>
<accession>A0A6F9DH67</accession>
<gene>
    <name evidence="3" type="primary">LOC100179148</name>
</gene>
<dbReference type="Pfam" id="PF15499">
    <property type="entry name" value="Peptidase_C98"/>
    <property type="match status" value="1"/>
</dbReference>
<reference evidence="3" key="1">
    <citation type="submission" date="2020-04" db="EMBL/GenBank/DDBJ databases">
        <authorList>
            <person name="Neveu A P."/>
        </authorList>
    </citation>
    <scope>NUCLEOTIDE SEQUENCE</scope>
    <source>
        <tissue evidence="3">Whole embryo</tissue>
    </source>
</reference>
<feature type="compositionally biased region" description="Polar residues" evidence="1">
    <location>
        <begin position="129"/>
        <end position="148"/>
    </location>
</feature>
<dbReference type="EMBL" id="LR786627">
    <property type="protein sequence ID" value="CAB3262260.1"/>
    <property type="molecule type" value="mRNA"/>
</dbReference>
<evidence type="ECO:0000256" key="1">
    <source>
        <dbReference type="SAM" id="MobiDB-lite"/>
    </source>
</evidence>
<dbReference type="InterPro" id="IPR028890">
    <property type="entry name" value="Peptidase_C98"/>
</dbReference>
<feature type="region of interest" description="Disordered" evidence="1">
    <location>
        <begin position="837"/>
        <end position="864"/>
    </location>
</feature>
<dbReference type="GO" id="GO:0015030">
    <property type="term" value="C:Cajal body"/>
    <property type="evidence" value="ECO:0007669"/>
    <property type="project" value="TreeGrafter"/>
</dbReference>
<dbReference type="SUPFAM" id="SSF54001">
    <property type="entry name" value="Cysteine proteinases"/>
    <property type="match status" value="1"/>
</dbReference>
<feature type="region of interest" description="Disordered" evidence="1">
    <location>
        <begin position="1099"/>
        <end position="1148"/>
    </location>
</feature>
<feature type="compositionally biased region" description="Basic and acidic residues" evidence="1">
    <location>
        <begin position="1117"/>
        <end position="1139"/>
    </location>
</feature>
<dbReference type="PROSITE" id="PS50235">
    <property type="entry name" value="USP_3"/>
    <property type="match status" value="1"/>
</dbReference>
<dbReference type="PANTHER" id="PTHR15294">
    <property type="entry name" value="RETINOVIN-RELATED"/>
    <property type="match status" value="1"/>
</dbReference>
<evidence type="ECO:0000313" key="3">
    <source>
        <dbReference type="EMBL" id="CAB3262260.1"/>
    </source>
</evidence>
<dbReference type="InterPro" id="IPR028889">
    <property type="entry name" value="USP"/>
</dbReference>
<feature type="compositionally biased region" description="Basic and acidic residues" evidence="1">
    <location>
        <begin position="841"/>
        <end position="853"/>
    </location>
</feature>
<organism evidence="3">
    <name type="scientific">Phallusia mammillata</name>
    <dbReference type="NCBI Taxonomy" id="59560"/>
    <lineage>
        <taxon>Eukaryota</taxon>
        <taxon>Metazoa</taxon>
        <taxon>Chordata</taxon>
        <taxon>Tunicata</taxon>
        <taxon>Ascidiacea</taxon>
        <taxon>Phlebobranchia</taxon>
        <taxon>Ascidiidae</taxon>
        <taxon>Phallusia</taxon>
    </lineage>
</organism>
<feature type="domain" description="USP" evidence="2">
    <location>
        <begin position="433"/>
        <end position="697"/>
    </location>
</feature>
<dbReference type="PANTHER" id="PTHR15294:SF3">
    <property type="entry name" value="SUMO-SPECIFIC ISOPEPTIDASE USPL1"/>
    <property type="match status" value="1"/>
</dbReference>
<evidence type="ECO:0000259" key="2">
    <source>
        <dbReference type="PROSITE" id="PS50235"/>
    </source>
</evidence>
<feature type="compositionally biased region" description="Basic residues" evidence="1">
    <location>
        <begin position="1101"/>
        <end position="1112"/>
    </location>
</feature>
<dbReference type="InterPro" id="IPR033505">
    <property type="entry name" value="USPL1"/>
</dbReference>
<dbReference type="GO" id="GO:0016926">
    <property type="term" value="P:protein desumoylation"/>
    <property type="evidence" value="ECO:0007669"/>
    <property type="project" value="TreeGrafter"/>
</dbReference>
<dbReference type="Gene3D" id="3.90.70.10">
    <property type="entry name" value="Cysteine proteinases"/>
    <property type="match status" value="1"/>
</dbReference>
<name>A0A6F9DH67_9ASCI</name>